<evidence type="ECO:0000313" key="1">
    <source>
        <dbReference type="EMBL" id="EFE28227.1"/>
    </source>
</evidence>
<dbReference type="Proteomes" id="UP000007468">
    <property type="component" value="Chromosome"/>
</dbReference>
<dbReference type="EMBL" id="CP002390">
    <property type="protein sequence ID" value="EFE28227.1"/>
    <property type="molecule type" value="Genomic_DNA"/>
</dbReference>
<gene>
    <name evidence="1" type="ordered locus">HMPREF0389_00141</name>
</gene>
<name>D6GRD6_FILAD</name>
<organism evidence="1 2">
    <name type="scientific">Filifactor alocis (strain ATCC 35896 / CCUG 47790 / D40 B5)</name>
    <name type="common">Fusobacterium alocis</name>
    <dbReference type="NCBI Taxonomy" id="546269"/>
    <lineage>
        <taxon>Bacteria</taxon>
        <taxon>Bacillati</taxon>
        <taxon>Bacillota</taxon>
        <taxon>Clostridia</taxon>
        <taxon>Peptostreptococcales</taxon>
        <taxon>Filifactoraceae</taxon>
        <taxon>Filifactor</taxon>
    </lineage>
</organism>
<dbReference type="STRING" id="546269.HMPREF0389_00141"/>
<evidence type="ECO:0000313" key="2">
    <source>
        <dbReference type="Proteomes" id="UP000007468"/>
    </source>
</evidence>
<dbReference type="OrthoDB" id="9811802at2"/>
<accession>D6GRD6</accession>
<reference evidence="2" key="1">
    <citation type="submission" date="2010-12" db="EMBL/GenBank/DDBJ databases">
        <title>The genome sequence of Filifactor alocis strain ATCC 35896.</title>
        <authorList>
            <consortium name="The Broad Institute Genome Sequencing Platform"/>
            <person name="Ward D."/>
            <person name="Earl A."/>
            <person name="Feldgarden M."/>
            <person name="Young S.K."/>
            <person name="Gargeya S."/>
            <person name="Zeng Q."/>
            <person name="Alvarado L."/>
            <person name="Berlin A."/>
            <person name="Bochicchio J."/>
            <person name="Chapman S.B."/>
            <person name="Chen Z."/>
            <person name="Freedman E."/>
            <person name="Gellesch M."/>
            <person name="Goldberg J."/>
            <person name="Griggs A."/>
            <person name="Gujja S."/>
            <person name="Heilman E."/>
            <person name="Heiman D."/>
            <person name="Howarth C."/>
            <person name="Mehta T."/>
            <person name="Neiman D."/>
            <person name="Pearson M."/>
            <person name="Roberts A."/>
            <person name="Saif S."/>
            <person name="Shea T."/>
            <person name="Shenoy N."/>
            <person name="Sisk P."/>
            <person name="Stolte C."/>
            <person name="Sykes S."/>
            <person name="White J."/>
            <person name="Yandava C."/>
            <person name="Izard J."/>
            <person name="Blanton J.M."/>
            <person name="Baranova O.V."/>
            <person name="Tanner A.C."/>
            <person name="Dewhirst F.E."/>
            <person name="Haas B."/>
            <person name="Nusbaum C."/>
            <person name="Birren B."/>
        </authorList>
    </citation>
    <scope>NUCLEOTIDE SEQUENCE [LARGE SCALE GENOMIC DNA]</scope>
    <source>
        <strain evidence="2">ATCC 35896 / D40 B5</strain>
    </source>
</reference>
<dbReference type="RefSeq" id="WP_014262152.1">
    <property type="nucleotide sequence ID" value="NC_016630.1"/>
</dbReference>
<protein>
    <submittedName>
        <fullName evidence="1">Uncharacterized protein</fullName>
    </submittedName>
</protein>
<proteinExistence type="predicted"/>
<dbReference type="AlphaFoldDB" id="D6GRD6"/>
<sequence length="129" mass="15400">MNETIVVFSATQFTSQQLEELKYYFGIYKIQPLPLQLYKRWTNVNPMGTLDVKDLKPLVEFLIEKKKEGIKYVYFDGDKGMEFYMIRCALEIGMIPLYSTEYQTVESKDGERVKKHISFRAYHDYDRVR</sequence>
<dbReference type="KEGG" id="faa:HMPREF0389_00141"/>
<keyword evidence="2" id="KW-1185">Reference proteome</keyword>